<dbReference type="PANTHER" id="PTHR23155:SF1232">
    <property type="entry name" value="OS09G0270700 PROTEIN"/>
    <property type="match status" value="1"/>
</dbReference>
<reference evidence="5" key="2">
    <citation type="submission" date="2023-06" db="EMBL/GenBank/DDBJ databases">
        <authorList>
            <person name="Ma L."/>
            <person name="Liu K.-W."/>
            <person name="Li Z."/>
            <person name="Hsiao Y.-Y."/>
            <person name="Qi Y."/>
            <person name="Fu T."/>
            <person name="Tang G."/>
            <person name="Zhang D."/>
            <person name="Sun W.-H."/>
            <person name="Liu D.-K."/>
            <person name="Li Y."/>
            <person name="Chen G.-Z."/>
            <person name="Liu X.-D."/>
            <person name="Liao X.-Y."/>
            <person name="Jiang Y.-T."/>
            <person name="Yu X."/>
            <person name="Hao Y."/>
            <person name="Huang J."/>
            <person name="Zhao X.-W."/>
            <person name="Ke S."/>
            <person name="Chen Y.-Y."/>
            <person name="Wu W.-L."/>
            <person name="Hsu J.-L."/>
            <person name="Lin Y.-F."/>
            <person name="Huang M.-D."/>
            <person name="Li C.-Y."/>
            <person name="Huang L."/>
            <person name="Wang Z.-W."/>
            <person name="Zhao X."/>
            <person name="Zhong W.-Y."/>
            <person name="Peng D.-H."/>
            <person name="Ahmad S."/>
            <person name="Lan S."/>
            <person name="Zhang J.-S."/>
            <person name="Tsai W.-C."/>
            <person name="Van De Peer Y."/>
            <person name="Liu Z.-J."/>
        </authorList>
    </citation>
    <scope>NUCLEOTIDE SEQUENCE</scope>
    <source>
        <strain evidence="5">SCP</strain>
        <tissue evidence="5">Leaves</tissue>
    </source>
</reference>
<dbReference type="SUPFAM" id="SSF52058">
    <property type="entry name" value="L domain-like"/>
    <property type="match status" value="1"/>
</dbReference>
<keyword evidence="6" id="KW-1185">Reference proteome</keyword>
<proteinExistence type="predicted"/>
<sequence>MCPQELLDSAKAIVDRCGGLPLAIVTLGGLLYSKHSVEEWCNILKSLNDLLNDNSLLKDRVTNILMFSFHDLPHYLKNCFLYCSAFPEDYLIKRKRIIRLWVAEGFVEERGERTMEEVAEEYLQKLILKNMLIVAETNEWGRLRACRMHDVVREVAISISKIQNFSRISDQKHFNINESLSFRLLRVLDLQSAIIEGKLDVVGDLFNLRFLSLRNSNVSVLPKSFKKLHNLQTLDLFSIRATELPSWVLKLPSLRHLLMGVPWRPTKISPGEIWVSKDLQTLSGIESNSEVVRQVGYFTQLRTFKIKGLRDSDGIGLCASIKNMRFLRHLFVEATEHAKGPLGLETLDPPPLLQKLLLGGRLQGLPRGLSSLANLRILRLISSKLSEDPLPFLKSLPNLVYLGLIRCL</sequence>
<gene>
    <name evidence="5" type="ORF">QJS04_geneDACA007842</name>
</gene>
<dbReference type="FunFam" id="1.10.10.10:FF:000322">
    <property type="entry name" value="Probable disease resistance protein At1g63360"/>
    <property type="match status" value="1"/>
</dbReference>
<dbReference type="InterPro" id="IPR058922">
    <property type="entry name" value="WHD_DRP"/>
</dbReference>
<dbReference type="Gene3D" id="3.80.10.10">
    <property type="entry name" value="Ribonuclease Inhibitor"/>
    <property type="match status" value="2"/>
</dbReference>
<keyword evidence="1" id="KW-0677">Repeat</keyword>
<organism evidence="5 6">
    <name type="scientific">Acorus gramineus</name>
    <name type="common">Dwarf sweet flag</name>
    <dbReference type="NCBI Taxonomy" id="55184"/>
    <lineage>
        <taxon>Eukaryota</taxon>
        <taxon>Viridiplantae</taxon>
        <taxon>Streptophyta</taxon>
        <taxon>Embryophyta</taxon>
        <taxon>Tracheophyta</taxon>
        <taxon>Spermatophyta</taxon>
        <taxon>Magnoliopsida</taxon>
        <taxon>Liliopsida</taxon>
        <taxon>Acoraceae</taxon>
        <taxon>Acorus</taxon>
    </lineage>
</organism>
<dbReference type="InterPro" id="IPR027417">
    <property type="entry name" value="P-loop_NTPase"/>
</dbReference>
<name>A0AAV9BCV3_ACOGR</name>
<dbReference type="EMBL" id="JAUJYN010000004">
    <property type="protein sequence ID" value="KAK1273997.1"/>
    <property type="molecule type" value="Genomic_DNA"/>
</dbReference>
<feature type="domain" description="Disease resistance protein winged helix" evidence="3">
    <location>
        <begin position="86"/>
        <end position="156"/>
    </location>
</feature>
<dbReference type="SUPFAM" id="SSF52540">
    <property type="entry name" value="P-loop containing nucleoside triphosphate hydrolases"/>
    <property type="match status" value="1"/>
</dbReference>
<dbReference type="Pfam" id="PF23598">
    <property type="entry name" value="LRR_14"/>
    <property type="match status" value="1"/>
</dbReference>
<evidence type="ECO:0000256" key="2">
    <source>
        <dbReference type="ARBA" id="ARBA00022821"/>
    </source>
</evidence>
<dbReference type="AlphaFoldDB" id="A0AAV9BCV3"/>
<dbReference type="Gene3D" id="1.10.10.10">
    <property type="entry name" value="Winged helix-like DNA-binding domain superfamily/Winged helix DNA-binding domain"/>
    <property type="match status" value="1"/>
</dbReference>
<evidence type="ECO:0000313" key="5">
    <source>
        <dbReference type="EMBL" id="KAK1273997.1"/>
    </source>
</evidence>
<reference evidence="5" key="1">
    <citation type="journal article" date="2023" name="Nat. Commun.">
        <title>Diploid and tetraploid genomes of Acorus and the evolution of monocots.</title>
        <authorList>
            <person name="Ma L."/>
            <person name="Liu K.W."/>
            <person name="Li Z."/>
            <person name="Hsiao Y.Y."/>
            <person name="Qi Y."/>
            <person name="Fu T."/>
            <person name="Tang G.D."/>
            <person name="Zhang D."/>
            <person name="Sun W.H."/>
            <person name="Liu D.K."/>
            <person name="Li Y."/>
            <person name="Chen G.Z."/>
            <person name="Liu X.D."/>
            <person name="Liao X.Y."/>
            <person name="Jiang Y.T."/>
            <person name="Yu X."/>
            <person name="Hao Y."/>
            <person name="Huang J."/>
            <person name="Zhao X.W."/>
            <person name="Ke S."/>
            <person name="Chen Y.Y."/>
            <person name="Wu W.L."/>
            <person name="Hsu J.L."/>
            <person name="Lin Y.F."/>
            <person name="Huang M.D."/>
            <person name="Li C.Y."/>
            <person name="Huang L."/>
            <person name="Wang Z.W."/>
            <person name="Zhao X."/>
            <person name="Zhong W.Y."/>
            <person name="Peng D.H."/>
            <person name="Ahmad S."/>
            <person name="Lan S."/>
            <person name="Zhang J.S."/>
            <person name="Tsai W.C."/>
            <person name="Van de Peer Y."/>
            <person name="Liu Z.J."/>
        </authorList>
    </citation>
    <scope>NUCLEOTIDE SEQUENCE</scope>
    <source>
        <strain evidence="5">SCP</strain>
    </source>
</reference>
<evidence type="ECO:0000259" key="3">
    <source>
        <dbReference type="Pfam" id="PF23559"/>
    </source>
</evidence>
<evidence type="ECO:0000256" key="1">
    <source>
        <dbReference type="ARBA" id="ARBA00022737"/>
    </source>
</evidence>
<feature type="domain" description="Disease resistance R13L4/SHOC-2-like LRR" evidence="4">
    <location>
        <begin position="177"/>
        <end position="404"/>
    </location>
</feature>
<accession>A0AAV9BCV3</accession>
<keyword evidence="2" id="KW-0611">Plant defense</keyword>
<dbReference type="InterPro" id="IPR044974">
    <property type="entry name" value="Disease_R_plants"/>
</dbReference>
<evidence type="ECO:0000313" key="6">
    <source>
        <dbReference type="Proteomes" id="UP001179952"/>
    </source>
</evidence>
<dbReference type="PANTHER" id="PTHR23155">
    <property type="entry name" value="DISEASE RESISTANCE PROTEIN RP"/>
    <property type="match status" value="1"/>
</dbReference>
<protein>
    <submittedName>
        <fullName evidence="5">Disease resistance protein RPM1</fullName>
    </submittedName>
</protein>
<dbReference type="InterPro" id="IPR042197">
    <property type="entry name" value="Apaf_helical"/>
</dbReference>
<dbReference type="Proteomes" id="UP001179952">
    <property type="component" value="Unassembled WGS sequence"/>
</dbReference>
<dbReference type="InterPro" id="IPR032675">
    <property type="entry name" value="LRR_dom_sf"/>
</dbReference>
<dbReference type="Pfam" id="PF23559">
    <property type="entry name" value="WHD_DRP"/>
    <property type="match status" value="1"/>
</dbReference>
<dbReference type="Gene3D" id="1.10.8.430">
    <property type="entry name" value="Helical domain of apoptotic protease-activating factors"/>
    <property type="match status" value="1"/>
</dbReference>
<dbReference type="GO" id="GO:0042742">
    <property type="term" value="P:defense response to bacterium"/>
    <property type="evidence" value="ECO:0007669"/>
    <property type="project" value="UniProtKB-ARBA"/>
</dbReference>
<dbReference type="GO" id="GO:0043531">
    <property type="term" value="F:ADP binding"/>
    <property type="evidence" value="ECO:0007669"/>
    <property type="project" value="InterPro"/>
</dbReference>
<dbReference type="GO" id="GO:0002758">
    <property type="term" value="P:innate immune response-activating signaling pathway"/>
    <property type="evidence" value="ECO:0007669"/>
    <property type="project" value="UniProtKB-ARBA"/>
</dbReference>
<dbReference type="GO" id="GO:0009626">
    <property type="term" value="P:plant-type hypersensitive response"/>
    <property type="evidence" value="ECO:0007669"/>
    <property type="project" value="UniProtKB-ARBA"/>
</dbReference>
<comment type="caution">
    <text evidence="5">The sequence shown here is derived from an EMBL/GenBank/DDBJ whole genome shotgun (WGS) entry which is preliminary data.</text>
</comment>
<dbReference type="InterPro" id="IPR036388">
    <property type="entry name" value="WH-like_DNA-bd_sf"/>
</dbReference>
<dbReference type="InterPro" id="IPR055414">
    <property type="entry name" value="LRR_R13L4/SHOC2-like"/>
</dbReference>
<evidence type="ECO:0000259" key="4">
    <source>
        <dbReference type="Pfam" id="PF23598"/>
    </source>
</evidence>